<evidence type="ECO:0000313" key="1">
    <source>
        <dbReference type="EMBL" id="KKK34251.1"/>
    </source>
</evidence>
<dbReference type="AlphaFoldDB" id="A0A0M2SKQ4"/>
<keyword evidence="2" id="KW-1185">Reference proteome</keyword>
<organism evidence="1 2">
    <name type="scientific">Salinicoccus sediminis</name>
    <dbReference type="NCBI Taxonomy" id="1432562"/>
    <lineage>
        <taxon>Bacteria</taxon>
        <taxon>Bacillati</taxon>
        <taxon>Bacillota</taxon>
        <taxon>Bacilli</taxon>
        <taxon>Bacillales</taxon>
        <taxon>Staphylococcaceae</taxon>
        <taxon>Salinicoccus</taxon>
    </lineage>
</organism>
<proteinExistence type="predicted"/>
<dbReference type="STRING" id="1432562.WN59_08215"/>
<name>A0A0M2SKQ4_9STAP</name>
<comment type="caution">
    <text evidence="1">The sequence shown here is derived from an EMBL/GenBank/DDBJ whole genome shotgun (WGS) entry which is preliminary data.</text>
</comment>
<gene>
    <name evidence="1" type="ORF">WN59_08215</name>
</gene>
<dbReference type="RefSeq" id="WP_046515579.1">
    <property type="nucleotide sequence ID" value="NZ_LAYZ01000023.1"/>
</dbReference>
<dbReference type="OrthoDB" id="2388772at2"/>
<evidence type="ECO:0000313" key="2">
    <source>
        <dbReference type="Proteomes" id="UP000034287"/>
    </source>
</evidence>
<dbReference type="Proteomes" id="UP000034287">
    <property type="component" value="Unassembled WGS sequence"/>
</dbReference>
<protein>
    <submittedName>
        <fullName evidence="1">Uncharacterized protein</fullName>
    </submittedName>
</protein>
<dbReference type="PATRIC" id="fig|1432562.3.peg.1613"/>
<dbReference type="EMBL" id="LAYZ01000023">
    <property type="protein sequence ID" value="KKK34251.1"/>
    <property type="molecule type" value="Genomic_DNA"/>
</dbReference>
<sequence length="175" mass="20317">MKEYQFQATIEADDHRLVQIVDDKGGSAGSIEKDVLRKCEEKHTYSFTSKEGSKVIVGLKRRKFRDLNIANYIIAAGETAMFLKEKAGKNLLRFRVKGHIGERHMYIKEDEEGDMDVFIDRRKAAVITEYSPEKITVAMDDEIEENGVIFAVVILMFFMFKLYKRESWHIEELLS</sequence>
<reference evidence="1 2" key="1">
    <citation type="submission" date="2015-04" db="EMBL/GenBank/DDBJ databases">
        <title>Taxonomic description and genome sequence of Salinicoccus sediminis sp. nov., a novel hyper halotolerant bacterium isolated from marine sediment.</title>
        <authorList>
            <person name="Mathan Kumar R."/>
            <person name="Kaur G."/>
            <person name="Kumar N."/>
            <person name="Kumar A."/>
            <person name="Singh N.K."/>
            <person name="Kaur N."/>
            <person name="Mayilraj S."/>
        </authorList>
    </citation>
    <scope>NUCLEOTIDE SEQUENCE [LARGE SCALE GENOMIC DNA]</scope>
    <source>
        <strain evidence="1 2">SV-16</strain>
    </source>
</reference>
<accession>A0A0M2SKQ4</accession>